<dbReference type="Proteomes" id="UP000505325">
    <property type="component" value="Chromosome"/>
</dbReference>
<gene>
    <name evidence="3" type="ORF">PMPD1_3525</name>
</gene>
<dbReference type="AlphaFoldDB" id="A0A6M8UNE7"/>
<organism evidence="3 4">
    <name type="scientific">Paramixta manurensis</name>
    <dbReference type="NCBI Taxonomy" id="2740817"/>
    <lineage>
        <taxon>Bacteria</taxon>
        <taxon>Pseudomonadati</taxon>
        <taxon>Pseudomonadota</taxon>
        <taxon>Gammaproteobacteria</taxon>
        <taxon>Enterobacterales</taxon>
        <taxon>Erwiniaceae</taxon>
        <taxon>Paramixta</taxon>
    </lineage>
</organism>
<feature type="domain" description="TadE-like" evidence="2">
    <location>
        <begin position="20"/>
        <end position="62"/>
    </location>
</feature>
<dbReference type="RefSeq" id="WP_173635300.1">
    <property type="nucleotide sequence ID" value="NZ_CP054212.1"/>
</dbReference>
<keyword evidence="1" id="KW-0472">Membrane</keyword>
<accession>A0A6M8UNE7</accession>
<evidence type="ECO:0000256" key="1">
    <source>
        <dbReference type="SAM" id="Phobius"/>
    </source>
</evidence>
<sequence length="176" mass="20164">MARLLLFFKAGVRQIYCRQGVVTIEFSFVVVIFFFFVFFAFEIGRYMVISSTIDLSLSTSARNSAFSAKRGVDYNVIFQQTLDHESRLWAGFIDPKKLSAKVSFCEDVAQAVDGACDADSTRKKLAFYQVDYDYRPLLFIDVIPGTKAFASALRASLSRRLIYIQEYELNEKFKDD</sequence>
<reference evidence="3 4" key="1">
    <citation type="submission" date="2020-06" db="EMBL/GenBank/DDBJ databases">
        <title>Genome sequence of Paramixta manurensis strain PD-1.</title>
        <authorList>
            <person name="Lee C.W."/>
            <person name="Kim J."/>
        </authorList>
    </citation>
    <scope>NUCLEOTIDE SEQUENCE [LARGE SCALE GENOMIC DNA]</scope>
    <source>
        <strain evidence="3 4">PD-1</strain>
    </source>
</reference>
<evidence type="ECO:0000313" key="3">
    <source>
        <dbReference type="EMBL" id="QKJ88442.1"/>
    </source>
</evidence>
<keyword evidence="4" id="KW-1185">Reference proteome</keyword>
<proteinExistence type="predicted"/>
<evidence type="ECO:0000259" key="2">
    <source>
        <dbReference type="Pfam" id="PF07811"/>
    </source>
</evidence>
<name>A0A6M8UNE7_9GAMM</name>
<dbReference type="Pfam" id="PF07811">
    <property type="entry name" value="TadE"/>
    <property type="match status" value="1"/>
</dbReference>
<feature type="transmembrane region" description="Helical" evidence="1">
    <location>
        <begin position="21"/>
        <end position="41"/>
    </location>
</feature>
<evidence type="ECO:0000313" key="4">
    <source>
        <dbReference type="Proteomes" id="UP000505325"/>
    </source>
</evidence>
<keyword evidence="1" id="KW-1133">Transmembrane helix</keyword>
<dbReference type="InterPro" id="IPR012495">
    <property type="entry name" value="TadE-like_dom"/>
</dbReference>
<keyword evidence="1" id="KW-0812">Transmembrane</keyword>
<dbReference type="KEGG" id="pmak:PMPD1_3525"/>
<dbReference type="EMBL" id="CP054212">
    <property type="protein sequence ID" value="QKJ88442.1"/>
    <property type="molecule type" value="Genomic_DNA"/>
</dbReference>
<protein>
    <recommendedName>
        <fullName evidence="2">TadE-like domain-containing protein</fullName>
    </recommendedName>
</protein>